<gene>
    <name evidence="6" type="ORF">CDL12_07172</name>
</gene>
<dbReference type="Pfam" id="PF07333">
    <property type="entry name" value="SLR1-BP"/>
    <property type="match status" value="1"/>
</dbReference>
<evidence type="ECO:0000256" key="3">
    <source>
        <dbReference type="ARBA" id="ARBA00022577"/>
    </source>
</evidence>
<proteinExistence type="inferred from homology"/>
<dbReference type="PANTHER" id="PTHR33830:SF3">
    <property type="entry name" value="DEFENSIN-LIKE PROTEIN 127-RELATED"/>
    <property type="match status" value="1"/>
</dbReference>
<dbReference type="EMBL" id="NKXS01001169">
    <property type="protein sequence ID" value="PIN20156.1"/>
    <property type="molecule type" value="Genomic_DNA"/>
</dbReference>
<name>A0A2G9HRK2_9LAMI</name>
<reference evidence="7" key="1">
    <citation type="journal article" date="2018" name="Gigascience">
        <title>Genome assembly of the Pink Ipe (Handroanthus impetiginosus, Bignoniaceae), a highly valued, ecologically keystone Neotropical timber forest tree.</title>
        <authorList>
            <person name="Silva-Junior O.B."/>
            <person name="Grattapaglia D."/>
            <person name="Novaes E."/>
            <person name="Collevatti R.G."/>
        </authorList>
    </citation>
    <scope>NUCLEOTIDE SEQUENCE [LARGE SCALE GENOMIC DNA]</scope>
    <source>
        <strain evidence="7">cv. UFG-1</strain>
    </source>
</reference>
<dbReference type="PANTHER" id="PTHR33830">
    <property type="entry name" value="DEFENSIN-LIKE PROTEIN 184-RELATED"/>
    <property type="match status" value="1"/>
</dbReference>
<dbReference type="GO" id="GO:0031640">
    <property type="term" value="P:killing of cells of another organism"/>
    <property type="evidence" value="ECO:0007669"/>
    <property type="project" value="UniProtKB-KW"/>
</dbReference>
<comment type="caution">
    <text evidence="6">The sequence shown here is derived from an EMBL/GenBank/DDBJ whole genome shotgun (WGS) entry which is preliminary data.</text>
</comment>
<protein>
    <recommendedName>
        <fullName evidence="8">Knottin scorpion toxin-like domain-containing protein</fullName>
    </recommendedName>
</protein>
<accession>A0A2G9HRK2</accession>
<evidence type="ECO:0000256" key="5">
    <source>
        <dbReference type="ARBA" id="ARBA00023157"/>
    </source>
</evidence>
<keyword evidence="2" id="KW-0929">Antimicrobial</keyword>
<evidence type="ECO:0000256" key="2">
    <source>
        <dbReference type="ARBA" id="ARBA00022529"/>
    </source>
</evidence>
<evidence type="ECO:0000313" key="6">
    <source>
        <dbReference type="EMBL" id="PIN20156.1"/>
    </source>
</evidence>
<keyword evidence="5" id="KW-1015">Disulfide bond</keyword>
<evidence type="ECO:0000256" key="4">
    <source>
        <dbReference type="ARBA" id="ARBA00022821"/>
    </source>
</evidence>
<dbReference type="GO" id="GO:0050832">
    <property type="term" value="P:defense response to fungus"/>
    <property type="evidence" value="ECO:0007669"/>
    <property type="project" value="UniProtKB-KW"/>
</dbReference>
<keyword evidence="3" id="KW-0295">Fungicide</keyword>
<keyword evidence="4" id="KW-0611">Plant defense</keyword>
<dbReference type="AlphaFoldDB" id="A0A2G9HRK2"/>
<evidence type="ECO:0008006" key="8">
    <source>
        <dbReference type="Google" id="ProtNLM"/>
    </source>
</evidence>
<evidence type="ECO:0000256" key="1">
    <source>
        <dbReference type="ARBA" id="ARBA00006722"/>
    </source>
</evidence>
<dbReference type="OrthoDB" id="1869961at2759"/>
<organism evidence="6 7">
    <name type="scientific">Handroanthus impetiginosus</name>
    <dbReference type="NCBI Taxonomy" id="429701"/>
    <lineage>
        <taxon>Eukaryota</taxon>
        <taxon>Viridiplantae</taxon>
        <taxon>Streptophyta</taxon>
        <taxon>Embryophyta</taxon>
        <taxon>Tracheophyta</taxon>
        <taxon>Spermatophyta</taxon>
        <taxon>Magnoliopsida</taxon>
        <taxon>eudicotyledons</taxon>
        <taxon>Gunneridae</taxon>
        <taxon>Pentapetalae</taxon>
        <taxon>asterids</taxon>
        <taxon>lamiids</taxon>
        <taxon>Lamiales</taxon>
        <taxon>Bignoniaceae</taxon>
        <taxon>Crescentiina</taxon>
        <taxon>Tabebuia alliance</taxon>
        <taxon>Handroanthus</taxon>
    </lineage>
</organism>
<evidence type="ECO:0000313" key="7">
    <source>
        <dbReference type="Proteomes" id="UP000231279"/>
    </source>
</evidence>
<dbReference type="Proteomes" id="UP000231279">
    <property type="component" value="Unassembled WGS sequence"/>
</dbReference>
<sequence>MNLYEIQQGGVALATTDIEVDAQKRCSIILNKNGCQLSTCREQCFKSYNGFGSCTPISFGSYICSCFYNCPPL</sequence>
<dbReference type="InterPro" id="IPR010851">
    <property type="entry name" value="DEFL"/>
</dbReference>
<comment type="similarity">
    <text evidence="1">Belongs to the DEFL family.</text>
</comment>
<keyword evidence="7" id="KW-1185">Reference proteome</keyword>